<keyword evidence="2" id="KW-1185">Reference proteome</keyword>
<dbReference type="EMBL" id="FNAH01000005">
    <property type="protein sequence ID" value="SDE24968.1"/>
    <property type="molecule type" value="Genomic_DNA"/>
</dbReference>
<sequence>MDFSRTASYVAVWAGEDMTWRLGYSIPGWAG</sequence>
<organism evidence="1 2">
    <name type="scientific">Paracoccus isoporae</name>
    <dbReference type="NCBI Taxonomy" id="591205"/>
    <lineage>
        <taxon>Bacteria</taxon>
        <taxon>Pseudomonadati</taxon>
        <taxon>Pseudomonadota</taxon>
        <taxon>Alphaproteobacteria</taxon>
        <taxon>Rhodobacterales</taxon>
        <taxon>Paracoccaceae</taxon>
        <taxon>Paracoccus</taxon>
    </lineage>
</organism>
<evidence type="ECO:0000313" key="1">
    <source>
        <dbReference type="EMBL" id="SDE24968.1"/>
    </source>
</evidence>
<dbReference type="Proteomes" id="UP000199344">
    <property type="component" value="Unassembled WGS sequence"/>
</dbReference>
<protein>
    <submittedName>
        <fullName evidence="1">Uncharacterized protein</fullName>
    </submittedName>
</protein>
<accession>A0A1G7BCW4</accession>
<dbReference type="AlphaFoldDB" id="A0A1G7BCW4"/>
<evidence type="ECO:0000313" key="2">
    <source>
        <dbReference type="Proteomes" id="UP000199344"/>
    </source>
</evidence>
<gene>
    <name evidence="1" type="ORF">SAMN05421538_10556</name>
</gene>
<name>A0A1G7BCW4_9RHOB</name>
<reference evidence="1 2" key="1">
    <citation type="submission" date="2016-10" db="EMBL/GenBank/DDBJ databases">
        <authorList>
            <person name="de Groot N.N."/>
        </authorList>
    </citation>
    <scope>NUCLEOTIDE SEQUENCE [LARGE SCALE GENOMIC DNA]</scope>
    <source>
        <strain evidence="1 2">DSM 22220</strain>
    </source>
</reference>
<proteinExistence type="predicted"/>